<accession>A0ABP8BKS5</accession>
<proteinExistence type="predicted"/>
<dbReference type="Proteomes" id="UP001501251">
    <property type="component" value="Unassembled WGS sequence"/>
</dbReference>
<gene>
    <name evidence="1" type="ORF">GCM10022252_75730</name>
</gene>
<evidence type="ECO:0000313" key="1">
    <source>
        <dbReference type="EMBL" id="GAA4209356.1"/>
    </source>
</evidence>
<reference evidence="2" key="1">
    <citation type="journal article" date="2019" name="Int. J. Syst. Evol. Microbiol.">
        <title>The Global Catalogue of Microorganisms (GCM) 10K type strain sequencing project: providing services to taxonomists for standard genome sequencing and annotation.</title>
        <authorList>
            <consortium name="The Broad Institute Genomics Platform"/>
            <consortium name="The Broad Institute Genome Sequencing Center for Infectious Disease"/>
            <person name="Wu L."/>
            <person name="Ma J."/>
        </authorList>
    </citation>
    <scope>NUCLEOTIDE SEQUENCE [LARGE SCALE GENOMIC DNA]</scope>
    <source>
        <strain evidence="2">JCM 17388</strain>
    </source>
</reference>
<name>A0ABP8BKS5_9ACTN</name>
<evidence type="ECO:0000313" key="2">
    <source>
        <dbReference type="Proteomes" id="UP001501251"/>
    </source>
</evidence>
<protein>
    <submittedName>
        <fullName evidence="1">Uncharacterized protein</fullName>
    </submittedName>
</protein>
<sequence length="127" mass="13849">MVSAMGAAEFDLHITQGSRYRLPMTLRSKPTESQPNPGPLDLTGFTARSQIRPNHGRDTAVLHEMTTENGSIVIDGTAGKITLTIPGAVSSLWLWLQGVYDFELVDPDGEPERLLQGAAYVDPEVTR</sequence>
<organism evidence="1 2">
    <name type="scientific">Streptosporangium oxazolinicum</name>
    <dbReference type="NCBI Taxonomy" id="909287"/>
    <lineage>
        <taxon>Bacteria</taxon>
        <taxon>Bacillati</taxon>
        <taxon>Actinomycetota</taxon>
        <taxon>Actinomycetes</taxon>
        <taxon>Streptosporangiales</taxon>
        <taxon>Streptosporangiaceae</taxon>
        <taxon>Streptosporangium</taxon>
    </lineage>
</organism>
<keyword evidence="2" id="KW-1185">Reference proteome</keyword>
<dbReference type="EMBL" id="BAABAQ010000020">
    <property type="protein sequence ID" value="GAA4209356.1"/>
    <property type="molecule type" value="Genomic_DNA"/>
</dbReference>
<comment type="caution">
    <text evidence="1">The sequence shown here is derived from an EMBL/GenBank/DDBJ whole genome shotgun (WGS) entry which is preliminary data.</text>
</comment>